<evidence type="ECO:0000313" key="7">
    <source>
        <dbReference type="EMBL" id="MFG6412510.1"/>
    </source>
</evidence>
<gene>
    <name evidence="7" type="ORF">ACG02S_01210</name>
</gene>
<comment type="catalytic activity">
    <reaction evidence="1">
        <text>Exolytic cleavage of the (1-&gt;4)-beta-glycosidic linkage between N-acetylmuramic acid (MurNAc) and N-acetylglucosamine (GlcNAc) residues in peptidoglycan, from either the reducing or the non-reducing ends of the peptidoglycan chains, with concomitant formation of a 1,6-anhydrobond in the MurNAc residue.</text>
        <dbReference type="EC" id="4.2.2.n1"/>
    </reaction>
</comment>
<dbReference type="Proteomes" id="UP001606300">
    <property type="component" value="Unassembled WGS sequence"/>
</dbReference>
<dbReference type="Gene3D" id="2.40.40.10">
    <property type="entry name" value="RlpA-like domain"/>
    <property type="match status" value="2"/>
</dbReference>
<dbReference type="Gene3D" id="2.40.240.50">
    <property type="entry name" value="Barwin-like endoglucanases"/>
    <property type="match status" value="1"/>
</dbReference>
<keyword evidence="3" id="KW-0456">Lyase</keyword>
<dbReference type="EC" id="4.2.2.n1" evidence="2"/>
<keyword evidence="8" id="KW-1185">Reference proteome</keyword>
<dbReference type="PROSITE" id="PS51257">
    <property type="entry name" value="PROKAR_LIPOPROTEIN"/>
    <property type="match status" value="1"/>
</dbReference>
<evidence type="ECO:0000256" key="4">
    <source>
        <dbReference type="ARBA" id="ARBA00023316"/>
    </source>
</evidence>
<comment type="caution">
    <text evidence="7">The sequence shown here is derived from an EMBL/GenBank/DDBJ whole genome shotgun (WGS) entry which is preliminary data.</text>
</comment>
<feature type="domain" description="Lytic transglycosylase MltA" evidence="6">
    <location>
        <begin position="130"/>
        <end position="263"/>
    </location>
</feature>
<accession>A0ABW7EGU5</accession>
<dbReference type="Pfam" id="PF06725">
    <property type="entry name" value="3D"/>
    <property type="match status" value="1"/>
</dbReference>
<dbReference type="PANTHER" id="PTHR30124:SF0">
    <property type="entry name" value="MEMBRANE-BOUND LYTIC MUREIN TRANSGLYCOSYLASE A"/>
    <property type="match status" value="1"/>
</dbReference>
<reference evidence="7 8" key="1">
    <citation type="submission" date="2024-09" db="EMBL/GenBank/DDBJ databases">
        <title>Novel species of the genus Pelomonas and Roseateles isolated from streams.</title>
        <authorList>
            <person name="Lu H."/>
        </authorList>
    </citation>
    <scope>NUCLEOTIDE SEQUENCE [LARGE SCALE GENOMIC DNA]</scope>
    <source>
        <strain evidence="7 8">DC23W</strain>
    </source>
</reference>
<dbReference type="InterPro" id="IPR005300">
    <property type="entry name" value="MltA_B"/>
</dbReference>
<dbReference type="RefSeq" id="WP_394468616.1">
    <property type="nucleotide sequence ID" value="NZ_JBIGHY010000001.1"/>
</dbReference>
<evidence type="ECO:0000256" key="2">
    <source>
        <dbReference type="ARBA" id="ARBA00012587"/>
    </source>
</evidence>
<proteinExistence type="predicted"/>
<dbReference type="CDD" id="cd14485">
    <property type="entry name" value="mltA_like_LT_A"/>
    <property type="match status" value="1"/>
</dbReference>
<keyword evidence="4" id="KW-0961">Cell wall biogenesis/degradation</keyword>
<dbReference type="SMART" id="SM00925">
    <property type="entry name" value="MltA"/>
    <property type="match status" value="1"/>
</dbReference>
<dbReference type="PANTHER" id="PTHR30124">
    <property type="entry name" value="MEMBRANE-BOUND LYTIC MUREIN TRANSGLYCOSYLASE A"/>
    <property type="match status" value="1"/>
</dbReference>
<name>A0ABW7EGU5_9BURK</name>
<dbReference type="Pfam" id="PF03562">
    <property type="entry name" value="MltA"/>
    <property type="match status" value="1"/>
</dbReference>
<dbReference type="SUPFAM" id="SSF50685">
    <property type="entry name" value="Barwin-like endoglucanases"/>
    <property type="match status" value="1"/>
</dbReference>
<dbReference type="EMBL" id="JBIGHY010000001">
    <property type="protein sequence ID" value="MFG6412510.1"/>
    <property type="molecule type" value="Genomic_DNA"/>
</dbReference>
<evidence type="ECO:0000259" key="6">
    <source>
        <dbReference type="SMART" id="SM00925"/>
    </source>
</evidence>
<organism evidence="7 8">
    <name type="scientific">Pelomonas dachongensis</name>
    <dbReference type="NCBI Taxonomy" id="3299029"/>
    <lineage>
        <taxon>Bacteria</taxon>
        <taxon>Pseudomonadati</taxon>
        <taxon>Pseudomonadota</taxon>
        <taxon>Betaproteobacteria</taxon>
        <taxon>Burkholderiales</taxon>
        <taxon>Sphaerotilaceae</taxon>
        <taxon>Roseateles</taxon>
    </lineage>
</organism>
<evidence type="ECO:0000256" key="5">
    <source>
        <dbReference type="ARBA" id="ARBA00030918"/>
    </source>
</evidence>
<evidence type="ECO:0000256" key="1">
    <source>
        <dbReference type="ARBA" id="ARBA00001420"/>
    </source>
</evidence>
<evidence type="ECO:0000313" key="8">
    <source>
        <dbReference type="Proteomes" id="UP001606300"/>
    </source>
</evidence>
<dbReference type="InterPro" id="IPR010611">
    <property type="entry name" value="3D_dom"/>
</dbReference>
<protein>
    <recommendedName>
        <fullName evidence="2">peptidoglycan lytic exotransglycosylase</fullName>
        <ecNumber evidence="2">4.2.2.n1</ecNumber>
    </recommendedName>
    <alternativeName>
        <fullName evidence="5">Murein hydrolase A</fullName>
    </alternativeName>
</protein>
<dbReference type="InterPro" id="IPR026044">
    <property type="entry name" value="MltA"/>
</dbReference>
<evidence type="ECO:0000256" key="3">
    <source>
        <dbReference type="ARBA" id="ARBA00023239"/>
    </source>
</evidence>
<dbReference type="InterPro" id="IPR036908">
    <property type="entry name" value="RlpA-like_sf"/>
</dbReference>
<sequence length="366" mass="39486">MGSAWVRGGLALILGMLAACSSPPLQGPREPSVAPVPTAPRPSAARWVAVDWTELPGWGRDDLLAAWPALLAGCRRPVPGWAEFCARAALQPPADALEATLLLMKHLRPWRLAADNGDTTGLLTGYFEPRLAASRTRQGAFQWPVHALPADPALRRLPRREVDTHPRFAPLELAYLDDPFALLQLQIQGSGRLIMRDGSGVERVSRVAFAGHNDQPFESVAKALLARGEITDASWRGLSDWARRNPAKVRDAMAVNPRVVYFREEALADVAQGPRGAQGVPLTPGRSVAVDRSVIALGTPLWLDSTEPLSTTPLQRLVMAQDVGGAIAGAVRADLFWGLGDEAGLQAGRTKQALRLWALLPEGRKP</sequence>
<dbReference type="PIRSF" id="PIRSF019422">
    <property type="entry name" value="MltA"/>
    <property type="match status" value="1"/>
</dbReference>